<dbReference type="NCBIfam" id="TIGR02961">
    <property type="entry name" value="allantoicase"/>
    <property type="match status" value="1"/>
</dbReference>
<dbReference type="SUPFAM" id="SSF51735">
    <property type="entry name" value="NAD(P)-binding Rossmann-fold domains"/>
    <property type="match status" value="1"/>
</dbReference>
<dbReference type="CDD" id="cd05233">
    <property type="entry name" value="SDR_c"/>
    <property type="match status" value="1"/>
</dbReference>
<keyword evidence="7" id="KW-1185">Reference proteome</keyword>
<dbReference type="EMBL" id="JYNV01000060">
    <property type="protein sequence ID" value="KZM27728.1"/>
    <property type="molecule type" value="Genomic_DNA"/>
</dbReference>
<dbReference type="GO" id="GO:0000256">
    <property type="term" value="P:allantoin catabolic process"/>
    <property type="evidence" value="ECO:0007669"/>
    <property type="project" value="InterPro"/>
</dbReference>
<dbReference type="InterPro" id="IPR008979">
    <property type="entry name" value="Galactose-bd-like_sf"/>
</dbReference>
<dbReference type="Pfam" id="PF13411">
    <property type="entry name" value="MerR_1"/>
    <property type="match status" value="1"/>
</dbReference>
<dbReference type="GO" id="GO:0005975">
    <property type="term" value="P:carbohydrate metabolic process"/>
    <property type="evidence" value="ECO:0007669"/>
    <property type="project" value="InterPro"/>
</dbReference>
<sequence length="1897" mass="209976">MSTTEFTLLPDLALRTLGGAVIWANDEAFAEREALIRPGKAGYQPATFGHKGQVYDGWETRRRRVAGHDEAIVRLGVPGVVRGVVVDTAWFKGNYPPEISVEAISVEGYPDPADLAVSGEWTTIVERSTVHGDSENPFSVASEERWTHVKLTIYPDGGVARFRVHGEARPDPRFLDAGPLDLAALENGGRVTDCSNMFYSSPQNILFPGRAASMGDGWETARRRDNGNDWVQVQLAGEGVLSFVEIDTSYFLGNSPGEGALTGRTSEGEWIELLPRTTLRPDTRHRFPIDSEVQVTDVRLDIFPDVVGMSDYPRDDYPRDMVGYGPHPPHPHWPGDARIAVQFVLNYEEGAENNVLDGDAASETFLSEMTPAEAFPNRHMSMESLYEYGSRAGLWRVLRTFERRNLPLTVFAVARAMQRNPEAVSAFQELGHEIACHGLRWKSYQSVDIERERADMAEAVQILRDLTGSAPLGWYTGRDSPNTRELVVEHGGFVYDSDSYADDLPYWVDVPRGAESVKHLVVPYTLDTNDMRFASPAGFPSGDQFFAHLRDAFDVLYAEGTAGSPKMLSIGLHCRIVGRPARAAALERFLDHVQSREKITVGRQKTSFEQSGSRSVFKVSRPVPTKKPTKNRGSKLSHNARAVVTGAGSGIGRAFSLELARRGGEVICADISLERAKETVALIDEIGGTAHAVKCDVSIREQVQDLALFAELELAGPLSLVINNAGVGIGGKPVGEIGFDDWEWALGINLWGVVHGCEIFAPQLRASGAGGFINVASAAGFAAAPLMAPYNVGKAAVMSLSETLSAELAGTGVRVTVLCPTFVKTNVALDGRITAEATQLAQALMRRTGFSPERIAVTTLDAYDKGRLYVVPQFDAKVIWRLKRSRDHLELRRRRRRTRRARKERDMSFDFDGMLHKIKDRQWALVDIDWDAPGAETISPELHAKLKPFMSDLMWIENVGARGFAAMALKAPTGTLRDIYRHFHAEEQKHANAELALMRRWGMLDGDEMPEPNINVKLVIDWLDKHSDGLSLSILGTVIPMLEVALDGALVKFIMDEIEDPVCQAVFKKINADESRHLAVDFAVIEMLGHSTTRKLVVETVGAWMNPALIIGTLRYIPLLNKMRDNIVDMGVNEERLYTAMKRFRNQAQFRADLGQGTYVRATRMSTAEPLSVAIIGGGFAGIGAAIRLKQNGIEDFVVLERGTEVGGTWRDNTYPGAACDIPSRLYSYSFAPNPDWSHTYSASAEILGYIRTMVKEFGLEPKIRFRCNVTGVEWDEQTGVWAIALEGREAVIARTVVMASGPLANVSFPAVPGLESYEGHKIHSARWDHDYDFTDKRVAVIGTGASGVQIVPELVKTARSVKVFQRTPGWALPRANLRTRSRTKDLYRRHPVVQTLARRAWYWGHESVALGVVWESPLTRVVETVGRLHLRMQVKDPWLRRQLTPDFRAGCKRLLMTSEYYPALQQDNCTLVTWPIARLAPHGIRTVEGIEHQFDCIVFATGFDVCKTGTPVPIIGRDGRVLAQEWKSGARAYKSIAVSGYPNLYFTFGPNSGPGHSSALVYMEAQLDYLAQAIKIVLERDLKALDVRQDVEDAYNVELQRRLSKTTWNSGCSSWYLTDEGFNATMFPGFATHWNRDDRRGRGDEAVTEYRIDDLARAAGTTSRNVRAYQERGLLPPPEKRGRVGIYGDAHLERLKLIDTLLQRGFTTAHIDDFITGWESGKDLTEVLGLQHAVTEPWSRSDTVSIEMAVVREFLGGDADGQLDRLVDLGLVQIEGENCVFTDPALLSGFSSLLDYGFTLDQLVDVHEKLHNAVDGIAKDLIQAAKDRIVDQHGVGWLPEGDEVAGTAEMLQTMRELGVASVHSALARALDANLQRELGDYLAAAIGSRSDADESD</sequence>
<evidence type="ECO:0000256" key="2">
    <source>
        <dbReference type="ARBA" id="ARBA00010139"/>
    </source>
</evidence>
<dbReference type="InterPro" id="IPR020904">
    <property type="entry name" value="Sc_DH/Rdtase_CS"/>
</dbReference>
<dbReference type="GO" id="GO:0003677">
    <property type="term" value="F:DNA binding"/>
    <property type="evidence" value="ECO:0007669"/>
    <property type="project" value="InterPro"/>
</dbReference>
<dbReference type="InterPro" id="IPR017625">
    <property type="entry name" value="PuuE"/>
</dbReference>
<dbReference type="GO" id="GO:0004037">
    <property type="term" value="F:allantoicase activity"/>
    <property type="evidence" value="ECO:0007669"/>
    <property type="project" value="InterPro"/>
</dbReference>
<proteinExistence type="inferred from homology"/>
<evidence type="ECO:0000313" key="6">
    <source>
        <dbReference type="EMBL" id="KZM27728.1"/>
    </source>
</evidence>
<dbReference type="PROSITE" id="PS50937">
    <property type="entry name" value="HTH_MERR_2"/>
    <property type="match status" value="1"/>
</dbReference>
<dbReference type="NCBIfam" id="TIGR03212">
    <property type="entry name" value="uraD_N-term-dom"/>
    <property type="match status" value="1"/>
</dbReference>
<keyword evidence="3" id="KW-0521">NADP</keyword>
<dbReference type="InterPro" id="IPR002347">
    <property type="entry name" value="SDR_fam"/>
</dbReference>
<gene>
    <name evidence="6" type="ORF">ST47_g1238</name>
</gene>
<dbReference type="SMART" id="SM00422">
    <property type="entry name" value="HTH_MERR"/>
    <property type="match status" value="1"/>
</dbReference>
<dbReference type="PROSITE" id="PS51677">
    <property type="entry name" value="NODB"/>
    <property type="match status" value="1"/>
</dbReference>
<dbReference type="Gene3D" id="3.20.20.370">
    <property type="entry name" value="Glycoside hydrolase/deacetylase"/>
    <property type="match status" value="1"/>
</dbReference>
<dbReference type="InterPro" id="IPR002509">
    <property type="entry name" value="NODB_dom"/>
</dbReference>
<evidence type="ECO:0000259" key="4">
    <source>
        <dbReference type="PROSITE" id="PS50937"/>
    </source>
</evidence>
<dbReference type="SUPFAM" id="SSF51905">
    <property type="entry name" value="FAD/NAD(P)-binding domain"/>
    <property type="match status" value="2"/>
</dbReference>
<dbReference type="SUPFAM" id="SSF88713">
    <property type="entry name" value="Glycoside hydrolase/deacetylase"/>
    <property type="match status" value="1"/>
</dbReference>
<dbReference type="InterPro" id="IPR000551">
    <property type="entry name" value="MerR-type_HTH_dom"/>
</dbReference>
<dbReference type="Gene3D" id="3.40.50.720">
    <property type="entry name" value="NAD(P)-binding Rossmann-like Domain"/>
    <property type="match status" value="1"/>
</dbReference>
<dbReference type="InterPro" id="IPR036291">
    <property type="entry name" value="NAD(P)-bd_dom_sf"/>
</dbReference>
<dbReference type="InterPro" id="IPR051209">
    <property type="entry name" value="FAD-bind_Monooxygenase_sf"/>
</dbReference>
<dbReference type="Pfam" id="PF03561">
    <property type="entry name" value="Allantoicase"/>
    <property type="match status" value="2"/>
</dbReference>
<evidence type="ECO:0000256" key="1">
    <source>
        <dbReference type="ARBA" id="ARBA00009242"/>
    </source>
</evidence>
<dbReference type="Proteomes" id="UP000076837">
    <property type="component" value="Unassembled WGS sequence"/>
</dbReference>
<dbReference type="GO" id="GO:0006355">
    <property type="term" value="P:regulation of DNA-templated transcription"/>
    <property type="evidence" value="ECO:0007669"/>
    <property type="project" value="InterPro"/>
</dbReference>
<dbReference type="InterPro" id="IPR009078">
    <property type="entry name" value="Ferritin-like_SF"/>
</dbReference>
<dbReference type="SUPFAM" id="SSF47240">
    <property type="entry name" value="Ferritin-like"/>
    <property type="match status" value="1"/>
</dbReference>
<comment type="caution">
    <text evidence="6">The sequence shown here is derived from an EMBL/GenBank/DDBJ whole genome shotgun (WGS) entry which is preliminary data.</text>
</comment>
<dbReference type="SUPFAM" id="SSF46955">
    <property type="entry name" value="Putative DNA-binding domain"/>
    <property type="match status" value="1"/>
</dbReference>
<dbReference type="Pfam" id="PF13738">
    <property type="entry name" value="Pyr_redox_3"/>
    <property type="match status" value="1"/>
</dbReference>
<dbReference type="PRINTS" id="PR00081">
    <property type="entry name" value="GDHRDH"/>
</dbReference>
<name>A0A163LEK8_DIDRA</name>
<dbReference type="CDD" id="cd04778">
    <property type="entry name" value="HTH_MerR-like_sg2"/>
    <property type="match status" value="1"/>
</dbReference>
<dbReference type="InterPro" id="IPR015908">
    <property type="entry name" value="Allantoicase_dom"/>
</dbReference>
<reference evidence="6 7" key="1">
    <citation type="journal article" date="2016" name="Sci. Rep.">
        <title>Draft genome sequencing and secretome analysis of fungal phytopathogen Ascochyta rabiei provides insight into the necrotrophic effector repertoire.</title>
        <authorList>
            <person name="Verma S."/>
            <person name="Gazara R.K."/>
            <person name="Nizam S."/>
            <person name="Parween S."/>
            <person name="Chattopadhyay D."/>
            <person name="Verma P.K."/>
        </authorList>
    </citation>
    <scope>NUCLEOTIDE SEQUENCE [LARGE SCALE GENOMIC DNA]</scope>
    <source>
        <strain evidence="6 7">ArDII</strain>
    </source>
</reference>
<evidence type="ECO:0000256" key="3">
    <source>
        <dbReference type="ARBA" id="ARBA00022857"/>
    </source>
</evidence>
<accession>A0A163LEK8</accession>
<protein>
    <submittedName>
        <fullName evidence="6">Uncharacterized protein</fullName>
    </submittedName>
</protein>
<comment type="similarity">
    <text evidence="1">Belongs to the allantoicase family.</text>
</comment>
<dbReference type="Gene3D" id="3.50.50.60">
    <property type="entry name" value="FAD/NAD(P)-binding domain"/>
    <property type="match status" value="2"/>
</dbReference>
<dbReference type="PROSITE" id="PS00061">
    <property type="entry name" value="ADH_SHORT"/>
    <property type="match status" value="1"/>
</dbReference>
<organism evidence="6 7">
    <name type="scientific">Didymella rabiei</name>
    <name type="common">Chickpea ascochyta blight fungus</name>
    <name type="synonym">Mycosphaerella rabiei</name>
    <dbReference type="NCBI Taxonomy" id="5454"/>
    <lineage>
        <taxon>Eukaryota</taxon>
        <taxon>Fungi</taxon>
        <taxon>Dikarya</taxon>
        <taxon>Ascomycota</taxon>
        <taxon>Pezizomycotina</taxon>
        <taxon>Dothideomycetes</taxon>
        <taxon>Pleosporomycetidae</taxon>
        <taxon>Pleosporales</taxon>
        <taxon>Pleosporineae</taxon>
        <taxon>Didymellaceae</taxon>
        <taxon>Ascochyta</taxon>
    </lineage>
</organism>
<feature type="domain" description="NodB homology" evidence="5">
    <location>
        <begin position="380"/>
        <end position="602"/>
    </location>
</feature>
<dbReference type="HAMAP" id="MF_00813">
    <property type="entry name" value="Allantoicase"/>
    <property type="match status" value="1"/>
</dbReference>
<dbReference type="Gene3D" id="2.60.120.260">
    <property type="entry name" value="Galactose-binding domain-like"/>
    <property type="match status" value="2"/>
</dbReference>
<dbReference type="Pfam" id="PF00106">
    <property type="entry name" value="adh_short"/>
    <property type="match status" value="1"/>
</dbReference>
<dbReference type="PANTHER" id="PTHR42877">
    <property type="entry name" value="L-ORNITHINE N(5)-MONOOXYGENASE-RELATED"/>
    <property type="match status" value="1"/>
</dbReference>
<feature type="domain" description="HTH merR-type" evidence="4">
    <location>
        <begin position="1650"/>
        <end position="1718"/>
    </location>
</feature>
<dbReference type="InterPro" id="IPR011330">
    <property type="entry name" value="Glyco_hydro/deAcase_b/a-brl"/>
</dbReference>
<dbReference type="PRINTS" id="PR00080">
    <property type="entry name" value="SDRFAMILY"/>
</dbReference>
<dbReference type="InterPro" id="IPR005164">
    <property type="entry name" value="Allantoicase"/>
</dbReference>
<dbReference type="SUPFAM" id="SSF49785">
    <property type="entry name" value="Galactose-binding domain-like"/>
    <property type="match status" value="2"/>
</dbReference>
<evidence type="ECO:0000259" key="5">
    <source>
        <dbReference type="PROSITE" id="PS51677"/>
    </source>
</evidence>
<comment type="similarity">
    <text evidence="2">Belongs to the FAD-binding monooxygenase family.</text>
</comment>
<dbReference type="InterPro" id="IPR009061">
    <property type="entry name" value="DNA-bd_dom_put_sf"/>
</dbReference>
<dbReference type="InterPro" id="IPR036188">
    <property type="entry name" value="FAD/NAD-bd_sf"/>
</dbReference>
<dbReference type="Pfam" id="PF01522">
    <property type="entry name" value="Polysacc_deac_1"/>
    <property type="match status" value="1"/>
</dbReference>
<dbReference type="STRING" id="5454.A0A163LEK8"/>
<dbReference type="PANTHER" id="PTHR42877:SF4">
    <property type="entry name" value="FAD_NAD(P)-BINDING DOMAIN-CONTAINING PROTEIN-RELATED"/>
    <property type="match status" value="1"/>
</dbReference>
<dbReference type="CDD" id="cd10977">
    <property type="entry name" value="CE4_PuuE_SpCDA1"/>
    <property type="match status" value="1"/>
</dbReference>
<evidence type="ECO:0000313" key="7">
    <source>
        <dbReference type="Proteomes" id="UP000076837"/>
    </source>
</evidence>
<dbReference type="Gene3D" id="1.10.1660.10">
    <property type="match status" value="1"/>
</dbReference>